<gene>
    <name evidence="2" type="ORF">LzC2_07590</name>
</gene>
<comment type="caution">
    <text evidence="2">The sequence shown here is derived from an EMBL/GenBank/DDBJ whole genome shotgun (WGS) entry which is preliminary data.</text>
</comment>
<evidence type="ECO:0000313" key="3">
    <source>
        <dbReference type="Proteomes" id="UP000609651"/>
    </source>
</evidence>
<organism evidence="2 3">
    <name type="scientific">Alienimonas chondri</name>
    <dbReference type="NCBI Taxonomy" id="2681879"/>
    <lineage>
        <taxon>Bacteria</taxon>
        <taxon>Pseudomonadati</taxon>
        <taxon>Planctomycetota</taxon>
        <taxon>Planctomycetia</taxon>
        <taxon>Planctomycetales</taxon>
        <taxon>Planctomycetaceae</taxon>
        <taxon>Alienimonas</taxon>
    </lineage>
</organism>
<feature type="transmembrane region" description="Helical" evidence="1">
    <location>
        <begin position="12"/>
        <end position="28"/>
    </location>
</feature>
<keyword evidence="3" id="KW-1185">Reference proteome</keyword>
<keyword evidence="1" id="KW-0812">Transmembrane</keyword>
<keyword evidence="1" id="KW-0472">Membrane</keyword>
<evidence type="ECO:0000313" key="2">
    <source>
        <dbReference type="EMBL" id="NNJ24700.1"/>
    </source>
</evidence>
<proteinExistence type="predicted"/>
<accession>A0ABX1V9D9</accession>
<dbReference type="EMBL" id="WTPX01000015">
    <property type="protein sequence ID" value="NNJ24700.1"/>
    <property type="molecule type" value="Genomic_DNA"/>
</dbReference>
<evidence type="ECO:0000256" key="1">
    <source>
        <dbReference type="SAM" id="Phobius"/>
    </source>
</evidence>
<name>A0ABX1V9D9_9PLAN</name>
<dbReference type="RefSeq" id="WP_171183932.1">
    <property type="nucleotide sequence ID" value="NZ_WTPX01000015.1"/>
</dbReference>
<dbReference type="Proteomes" id="UP000609651">
    <property type="component" value="Unassembled WGS sequence"/>
</dbReference>
<sequence>MNEFTPRQRKITYAVALLFLSIPIIYLGRPASVASADRAEGDDAGGKLSQKRDDFTLGEASLGNVDPSSSTMNLVLFGLRGVATNVLWQDAMDAKEKKDWARLRSDVDSITLLQPHYEKVWDFQGWNLAYNVAAEWDGVPDRWYWVKEGTKFVMDGVDRNNQSPDLRYKVGQILGQKIGNADEKNYYRRYWNEDPDVESFGGQTDPKFNRAPNYDGSFRHHYLASRAWYQYSVEANDNPKFPRQTQMIPELFASKPAEAQRQYAEAIEEAGEFADAPAAWADARRDWVEGLGKKRLPSYIGGTVFVEADADDIQQMTDEVNARLEAYGIERRIDPREIVAEISRKRESLNYDFWKAKAELEGLQDTVDARRLVYEGKQAFVSDEPGAQKIAADKLRRGLELWEKVLNESPLGTQDTLGLSERMVDLVYLREALRFTTGATELPEDAPLYELWNGSDPSVREQSIDEFEYERRNNIIRG</sequence>
<protein>
    <recommendedName>
        <fullName evidence="4">IRE (Iron responsive element)</fullName>
    </recommendedName>
</protein>
<keyword evidence="1" id="KW-1133">Transmembrane helix</keyword>
<reference evidence="2 3" key="1">
    <citation type="journal article" date="2020" name="Syst. Appl. Microbiol.">
        <title>Alienimonas chondri sp. nov., a novel planctomycete isolated from the biofilm of the red alga Chondrus crispus.</title>
        <authorList>
            <person name="Vitorino I."/>
            <person name="Albuquerque L."/>
            <person name="Wiegand S."/>
            <person name="Kallscheuer N."/>
            <person name="da Costa M.S."/>
            <person name="Lobo-da-Cunha A."/>
            <person name="Jogler C."/>
            <person name="Lage O.M."/>
        </authorList>
    </citation>
    <scope>NUCLEOTIDE SEQUENCE [LARGE SCALE GENOMIC DNA]</scope>
    <source>
        <strain evidence="2 3">LzC2</strain>
    </source>
</reference>
<evidence type="ECO:0008006" key="4">
    <source>
        <dbReference type="Google" id="ProtNLM"/>
    </source>
</evidence>